<organism evidence="1 2">
    <name type="scientific">Zooshikella harenae</name>
    <dbReference type="NCBI Taxonomy" id="2827238"/>
    <lineage>
        <taxon>Bacteria</taxon>
        <taxon>Pseudomonadati</taxon>
        <taxon>Pseudomonadota</taxon>
        <taxon>Gammaproteobacteria</taxon>
        <taxon>Oceanospirillales</taxon>
        <taxon>Zooshikellaceae</taxon>
        <taxon>Zooshikella</taxon>
    </lineage>
</organism>
<name>A0ABS5ZFN1_9GAMM</name>
<evidence type="ECO:0000313" key="1">
    <source>
        <dbReference type="EMBL" id="MBU2712578.1"/>
    </source>
</evidence>
<evidence type="ECO:0000313" key="2">
    <source>
        <dbReference type="Proteomes" id="UP000690515"/>
    </source>
</evidence>
<reference evidence="1 2" key="1">
    <citation type="submission" date="2021-04" db="EMBL/GenBank/DDBJ databases">
        <authorList>
            <person name="Pira H."/>
            <person name="Risdian C."/>
            <person name="Wink J."/>
        </authorList>
    </citation>
    <scope>NUCLEOTIDE SEQUENCE [LARGE SCALE GENOMIC DNA]</scope>
    <source>
        <strain evidence="1 2">WH53</strain>
    </source>
</reference>
<dbReference type="EMBL" id="JAGSOY010000041">
    <property type="protein sequence ID" value="MBU2712578.1"/>
    <property type="molecule type" value="Genomic_DNA"/>
</dbReference>
<dbReference type="RefSeq" id="WP_215820804.1">
    <property type="nucleotide sequence ID" value="NZ_JAGSOY010000041.1"/>
</dbReference>
<gene>
    <name evidence="1" type="ORF">KCG35_16030</name>
</gene>
<accession>A0ABS5ZFN1</accession>
<dbReference type="Proteomes" id="UP000690515">
    <property type="component" value="Unassembled WGS sequence"/>
</dbReference>
<sequence length="179" mass="20528">MKTPLSSLTKAIHKIVFKWSYPPAKLQKSYRPTVLTAFLLLIFTANVYSADFIFYDSDKRHQYSITKMAAQFTELYGYEIKPYAIVVAATKLSTEYKQQLKYLSKLDAEKWSLIYIQSLVTQATDDNYHTDKNVAVQLLQDNSFNVLIFSPGGTLLKESNHVLNDKEIINIVTQEVSNQ</sequence>
<protein>
    <recommendedName>
        <fullName evidence="3">DUF4174 domain-containing protein</fullName>
    </recommendedName>
</protein>
<proteinExistence type="predicted"/>
<evidence type="ECO:0008006" key="3">
    <source>
        <dbReference type="Google" id="ProtNLM"/>
    </source>
</evidence>
<comment type="caution">
    <text evidence="1">The sequence shown here is derived from an EMBL/GenBank/DDBJ whole genome shotgun (WGS) entry which is preliminary data.</text>
</comment>
<keyword evidence="2" id="KW-1185">Reference proteome</keyword>